<evidence type="ECO:0000313" key="2">
    <source>
        <dbReference type="Proteomes" id="UP000198324"/>
    </source>
</evidence>
<evidence type="ECO:0000313" key="1">
    <source>
        <dbReference type="EMBL" id="SNS00159.1"/>
    </source>
</evidence>
<gene>
    <name evidence="1" type="ORF">SAMN04488503_2279</name>
</gene>
<organism evidence="1 2">
    <name type="scientific">Humidesulfovibrio mexicanus</name>
    <dbReference type="NCBI Taxonomy" id="147047"/>
    <lineage>
        <taxon>Bacteria</taxon>
        <taxon>Pseudomonadati</taxon>
        <taxon>Thermodesulfobacteriota</taxon>
        <taxon>Desulfovibrionia</taxon>
        <taxon>Desulfovibrionales</taxon>
        <taxon>Desulfovibrionaceae</taxon>
        <taxon>Humidesulfovibrio</taxon>
    </lineage>
</organism>
<proteinExistence type="predicted"/>
<protein>
    <submittedName>
        <fullName evidence="1">Uncharacterized protein</fullName>
    </submittedName>
</protein>
<reference evidence="1 2" key="1">
    <citation type="submission" date="2017-06" db="EMBL/GenBank/DDBJ databases">
        <authorList>
            <person name="Kim H.J."/>
            <person name="Triplett B.A."/>
        </authorList>
    </citation>
    <scope>NUCLEOTIDE SEQUENCE [LARGE SCALE GENOMIC DNA]</scope>
    <source>
        <strain evidence="1 2">DSM 13116</strain>
    </source>
</reference>
<sequence length="137" mass="15650">MGLDMYACTVPAGTISKPVDFVDDITVMDKDECRESRECVQGLFYWRKCPDLHGWMEKLYREKGGRDQDFNCAPVQLTMEDIERLEADILSDSLPKTGGFFFGASDTEADKPMHLEFVAKAKAALDEGLEVYYDSWW</sequence>
<dbReference type="AlphaFoldDB" id="A0A239AXD5"/>
<accession>A0A239AXD5</accession>
<dbReference type="Proteomes" id="UP000198324">
    <property type="component" value="Unassembled WGS sequence"/>
</dbReference>
<name>A0A239AXD5_9BACT</name>
<keyword evidence="2" id="KW-1185">Reference proteome</keyword>
<dbReference type="OrthoDB" id="6039430at2"/>
<dbReference type="RefSeq" id="WP_089274484.1">
    <property type="nucleotide sequence ID" value="NZ_FZOC01000004.1"/>
</dbReference>
<dbReference type="EMBL" id="FZOC01000004">
    <property type="protein sequence ID" value="SNS00159.1"/>
    <property type="molecule type" value="Genomic_DNA"/>
</dbReference>